<dbReference type="KEGG" id="rbi:RB2501_07105"/>
<dbReference type="Proteomes" id="UP000009049">
    <property type="component" value="Chromosome"/>
</dbReference>
<evidence type="ECO:0000259" key="4">
    <source>
        <dbReference type="Pfam" id="PF01420"/>
    </source>
</evidence>
<evidence type="ECO:0000256" key="1">
    <source>
        <dbReference type="ARBA" id="ARBA00010923"/>
    </source>
</evidence>
<accession>A4CI91</accession>
<keyword evidence="6" id="KW-1185">Reference proteome</keyword>
<evidence type="ECO:0000256" key="2">
    <source>
        <dbReference type="ARBA" id="ARBA00022747"/>
    </source>
</evidence>
<dbReference type="SUPFAM" id="SSF116734">
    <property type="entry name" value="DNA methylase specificity domain"/>
    <property type="match status" value="2"/>
</dbReference>
<dbReference type="GO" id="GO:0003677">
    <property type="term" value="F:DNA binding"/>
    <property type="evidence" value="ECO:0007669"/>
    <property type="project" value="UniProtKB-KW"/>
</dbReference>
<feature type="domain" description="Type I restriction modification DNA specificity" evidence="4">
    <location>
        <begin position="70"/>
        <end position="228"/>
    </location>
</feature>
<keyword evidence="2" id="KW-0680">Restriction system</keyword>
<protein>
    <submittedName>
        <fullName evidence="5">Type I restriction system specificity protein</fullName>
    </submittedName>
</protein>
<dbReference type="REBASE" id="22067">
    <property type="entry name" value="S.RbiORF7110P"/>
</dbReference>
<dbReference type="STRING" id="313596.RB2501_07105"/>
<dbReference type="GO" id="GO:0009307">
    <property type="term" value="P:DNA restriction-modification system"/>
    <property type="evidence" value="ECO:0007669"/>
    <property type="project" value="UniProtKB-KW"/>
</dbReference>
<dbReference type="EMBL" id="CP001712">
    <property type="protein sequence ID" value="EAR16649.1"/>
    <property type="molecule type" value="Genomic_DNA"/>
</dbReference>
<gene>
    <name evidence="5" type="ordered locus">RB2501_07105</name>
</gene>
<proteinExistence type="inferred from homology"/>
<dbReference type="Pfam" id="PF01420">
    <property type="entry name" value="Methylase_S"/>
    <property type="match status" value="1"/>
</dbReference>
<evidence type="ECO:0000256" key="3">
    <source>
        <dbReference type="ARBA" id="ARBA00023125"/>
    </source>
</evidence>
<organism evidence="5 6">
    <name type="scientific">Robiginitalea biformata (strain ATCC BAA-864 / DSM 15991 / KCTC 12146 / HTCC2501)</name>
    <dbReference type="NCBI Taxonomy" id="313596"/>
    <lineage>
        <taxon>Bacteria</taxon>
        <taxon>Pseudomonadati</taxon>
        <taxon>Bacteroidota</taxon>
        <taxon>Flavobacteriia</taxon>
        <taxon>Flavobacteriales</taxon>
        <taxon>Flavobacteriaceae</taxon>
        <taxon>Robiginitalea</taxon>
    </lineage>
</organism>
<keyword evidence="3" id="KW-0238">DNA-binding</keyword>
<dbReference type="InterPro" id="IPR000055">
    <property type="entry name" value="Restrct_endonuc_typeI_TRD"/>
</dbReference>
<dbReference type="PANTHER" id="PTHR30408">
    <property type="entry name" value="TYPE-1 RESTRICTION ENZYME ECOKI SPECIFICITY PROTEIN"/>
    <property type="match status" value="1"/>
</dbReference>
<dbReference type="CDD" id="cd17243">
    <property type="entry name" value="RMtype1_S_AchA6I-TRD2-CR2_like"/>
    <property type="match status" value="1"/>
</dbReference>
<dbReference type="Gene3D" id="3.90.220.20">
    <property type="entry name" value="DNA methylase specificity domains"/>
    <property type="match status" value="1"/>
</dbReference>
<dbReference type="InterPro" id="IPR044946">
    <property type="entry name" value="Restrct_endonuc_typeI_TRD_sf"/>
</dbReference>
<reference evidence="5 6" key="1">
    <citation type="journal article" date="2009" name="J. Bacteriol.">
        <title>Complete genome sequence of Robiginitalea biformata HTCC2501.</title>
        <authorList>
            <person name="Oh H.M."/>
            <person name="Giovannoni S.J."/>
            <person name="Lee K."/>
            <person name="Ferriera S."/>
            <person name="Johnson J."/>
            <person name="Cho J.C."/>
        </authorList>
    </citation>
    <scope>NUCLEOTIDE SEQUENCE [LARGE SCALE GENOMIC DNA]</scope>
    <source>
        <strain evidence="6">ATCC BAA-864 / HTCC2501 / KCTC 12146</strain>
    </source>
</reference>
<dbReference type="PANTHER" id="PTHR30408:SF13">
    <property type="entry name" value="TYPE I RESTRICTION ENZYME HINDI SPECIFICITY SUBUNIT"/>
    <property type="match status" value="1"/>
</dbReference>
<evidence type="ECO:0000313" key="5">
    <source>
        <dbReference type="EMBL" id="EAR16649.1"/>
    </source>
</evidence>
<dbReference type="InterPro" id="IPR052021">
    <property type="entry name" value="Type-I_RS_S_subunit"/>
</dbReference>
<dbReference type="eggNOG" id="COG0732">
    <property type="taxonomic scope" value="Bacteria"/>
</dbReference>
<comment type="similarity">
    <text evidence="1">Belongs to the type-I restriction system S methylase family.</text>
</comment>
<dbReference type="AlphaFoldDB" id="A4CI91"/>
<dbReference type="HOGENOM" id="CLU_021095_9_1_10"/>
<name>A4CI91_ROBBH</name>
<evidence type="ECO:0000313" key="6">
    <source>
        <dbReference type="Proteomes" id="UP000009049"/>
    </source>
</evidence>
<sequence>MENFLIRTPDPKQANDIAGVLSAIDDKIENNLAMNQTLEEMAMALYKHWFVDFGPFQDGEFVDSELGPIPKGWEVKGILEVADLLSGGTPKTRVSEYWGGNLNWVSAKDIGNEGTIYISETEKKISYLGLNNSSAKILPENTVIVVARGSVGKFGIISSPMAMNQSCYGLYSTSEFSQGTIYLIISNLIEEFKRKSYGSVFDTITTSTFKTTSVIYPQEKIIFYFNQIVDPLFKMIRSKVTENIMLSDLRDTLLPKLISGEVRLKEFREEVESAL</sequence>